<dbReference type="EMBL" id="CP080572">
    <property type="protein sequence ID" value="USG99859.1"/>
    <property type="molecule type" value="Genomic_DNA"/>
</dbReference>
<proteinExistence type="predicted"/>
<sequence length="348" mass="40033">MEEDIINTIFDLVEIIADPKVRAITYARIGLELFRIEDPRYVTAFRKSFEAAELVEDMRELADLLINIGIYIGETNKNSAIRVFRHVVELVDSLPFQDRDKALEKMIRSMLKLGITEYALPYALLIEDSKIRNEMLFTILKKYLSEGDLKNAIQVSKELLEEPWSSKAKAEILKFHIDKGEIENALEIFNTIEEDRAKLLIEIAGELMKYPEYLSKFLNSLGGDELKEVSKNLLSILIDSPRREYIDLVEEIAGKVADEAIKVKTVAFLNRVGEMEKALKYAKEIKDDYLRSLAFGEVAIAYLKQQDLDRAIEVVMNVKDPRWNSRLLGEILVRVFKLAAEESLEEEH</sequence>
<evidence type="ECO:0000313" key="1">
    <source>
        <dbReference type="EMBL" id="USG99859.1"/>
    </source>
</evidence>
<gene>
    <name evidence="1" type="ORF">K1720_10305</name>
</gene>
<dbReference type="KEGG" id="thei:K1720_10305"/>
<evidence type="ECO:0000313" key="2">
    <source>
        <dbReference type="Proteomes" id="UP001056425"/>
    </source>
</evidence>
<dbReference type="Proteomes" id="UP001056425">
    <property type="component" value="Chromosome"/>
</dbReference>
<dbReference type="InterPro" id="IPR011990">
    <property type="entry name" value="TPR-like_helical_dom_sf"/>
</dbReference>
<dbReference type="Gene3D" id="1.25.40.10">
    <property type="entry name" value="Tetratricopeptide repeat domain"/>
    <property type="match status" value="2"/>
</dbReference>
<accession>A0A9E7SCJ0</accession>
<reference evidence="1 2" key="1">
    <citation type="submission" date="2021-08" db="EMBL/GenBank/DDBJ databases">
        <title>Thermococcus onnuriiensis IOH2.</title>
        <authorList>
            <person name="Park Y.-J."/>
        </authorList>
    </citation>
    <scope>NUCLEOTIDE SEQUENCE [LARGE SCALE GENOMIC DNA]</scope>
    <source>
        <strain evidence="1 2">IOH2</strain>
    </source>
</reference>
<name>A0A9E7SCJ0_9EURY</name>
<organism evidence="1 2">
    <name type="scientific">Thermococcus argininiproducens</name>
    <dbReference type="NCBI Taxonomy" id="2866384"/>
    <lineage>
        <taxon>Archaea</taxon>
        <taxon>Methanobacteriati</taxon>
        <taxon>Methanobacteriota</taxon>
        <taxon>Thermococci</taxon>
        <taxon>Thermococcales</taxon>
        <taxon>Thermococcaceae</taxon>
        <taxon>Thermococcus</taxon>
    </lineage>
</organism>
<dbReference type="GeneID" id="72778744"/>
<protein>
    <submittedName>
        <fullName evidence="1">Uncharacterized protein</fullName>
    </submittedName>
</protein>
<dbReference type="AlphaFoldDB" id="A0A9E7SCJ0"/>
<dbReference type="RefSeq" id="WP_251949132.1">
    <property type="nucleotide sequence ID" value="NZ_CP080572.1"/>
</dbReference>
<keyword evidence="2" id="KW-1185">Reference proteome</keyword>